<evidence type="ECO:0000256" key="1">
    <source>
        <dbReference type="SAM" id="Phobius"/>
    </source>
</evidence>
<feature type="transmembrane region" description="Helical" evidence="1">
    <location>
        <begin position="135"/>
        <end position="155"/>
    </location>
</feature>
<keyword evidence="1" id="KW-1133">Transmembrane helix</keyword>
<dbReference type="STRING" id="1798664.A3C93_06520"/>
<keyword evidence="1" id="KW-0812">Transmembrane</keyword>
<feature type="transmembrane region" description="Helical" evidence="1">
    <location>
        <begin position="161"/>
        <end position="183"/>
    </location>
</feature>
<reference evidence="2 3" key="1">
    <citation type="journal article" date="2016" name="Nat. Commun.">
        <title>Thousands of microbial genomes shed light on interconnected biogeochemical processes in an aquifer system.</title>
        <authorList>
            <person name="Anantharaman K."/>
            <person name="Brown C.T."/>
            <person name="Hug L.A."/>
            <person name="Sharon I."/>
            <person name="Castelle C.J."/>
            <person name="Probst A.J."/>
            <person name="Thomas B.C."/>
            <person name="Singh A."/>
            <person name="Wilkins M.J."/>
            <person name="Karaoz U."/>
            <person name="Brodie E.L."/>
            <person name="Williams K.H."/>
            <person name="Hubbard S.S."/>
            <person name="Banfield J.F."/>
        </authorList>
    </citation>
    <scope>NUCLEOTIDE SEQUENCE [LARGE SCALE GENOMIC DNA]</scope>
</reference>
<proteinExistence type="predicted"/>
<comment type="caution">
    <text evidence="2">The sequence shown here is derived from an EMBL/GenBank/DDBJ whole genome shotgun (WGS) entry which is preliminary data.</text>
</comment>
<accession>A0A1G2DC08</accession>
<feature type="transmembrane region" description="Helical" evidence="1">
    <location>
        <begin position="72"/>
        <end position="90"/>
    </location>
</feature>
<name>A0A1G2DC08_9BACT</name>
<evidence type="ECO:0000313" key="3">
    <source>
        <dbReference type="Proteomes" id="UP000178636"/>
    </source>
</evidence>
<protein>
    <submittedName>
        <fullName evidence="2">Uncharacterized protein</fullName>
    </submittedName>
</protein>
<feature type="transmembrane region" description="Helical" evidence="1">
    <location>
        <begin position="195"/>
        <end position="220"/>
    </location>
</feature>
<dbReference type="Proteomes" id="UP000178636">
    <property type="component" value="Unassembled WGS sequence"/>
</dbReference>
<feature type="transmembrane region" description="Helical" evidence="1">
    <location>
        <begin position="36"/>
        <end position="51"/>
    </location>
</feature>
<dbReference type="AlphaFoldDB" id="A0A1G2DC08"/>
<organism evidence="2 3">
    <name type="scientific">Candidatus Lloydbacteria bacterium RIFCSPHIGHO2_02_FULL_54_17</name>
    <dbReference type="NCBI Taxonomy" id="1798664"/>
    <lineage>
        <taxon>Bacteria</taxon>
        <taxon>Candidatus Lloydiibacteriota</taxon>
    </lineage>
</organism>
<sequence length="237" mass="27226">MLPANHIFPRFIRIPLVIAVVILNIYFVFIERSFTVLYYVLWLGGVGYFVVQYREAIVFHLRQWKISPLLKFLILGYGAMLAEEFIVGLVHAANEGLSLATLLLRVSQFWAFNVFAFTGFIFGWYFFIRRYSYSLTDIFFISGLWGLFSEHTLSYLSQNPIAAVLLILPTMCTYNLIIAPALFSVAERGTKVVGIAWRYSSTLLLFLVFSIPPMAVLWFLRSTFPDAFPPCEYISCT</sequence>
<feature type="transmembrane region" description="Helical" evidence="1">
    <location>
        <begin position="110"/>
        <end position="128"/>
    </location>
</feature>
<feature type="transmembrane region" description="Helical" evidence="1">
    <location>
        <begin position="12"/>
        <end position="30"/>
    </location>
</feature>
<keyword evidence="1" id="KW-0472">Membrane</keyword>
<dbReference type="EMBL" id="MHLO01000037">
    <property type="protein sequence ID" value="OGZ11155.1"/>
    <property type="molecule type" value="Genomic_DNA"/>
</dbReference>
<gene>
    <name evidence="2" type="ORF">A3C93_06520</name>
</gene>
<evidence type="ECO:0000313" key="2">
    <source>
        <dbReference type="EMBL" id="OGZ11155.1"/>
    </source>
</evidence>